<name>A0ABS1CIA0_9GAMM</name>
<keyword evidence="4" id="KW-1185">Reference proteome</keyword>
<sequence length="83" mass="9263">MASLSIRKLDDNTISRLRVRAAEHGVSMEEEVRRIIQQAVETPARVGDLAVDLFSPAYGGEPLHLPERETTEPLGFADPHERN</sequence>
<reference evidence="3 4" key="1">
    <citation type="journal article" date="2020" name="Microorganisms">
        <title>Osmotic Adaptation and Compatible Solute Biosynthesis of Phototrophic Bacteria as Revealed from Genome Analyses.</title>
        <authorList>
            <person name="Imhoff J.F."/>
            <person name="Rahn T."/>
            <person name="Kunzel S."/>
            <person name="Keller A."/>
            <person name="Neulinger S.C."/>
        </authorList>
    </citation>
    <scope>NUCLEOTIDE SEQUENCE [LARGE SCALE GENOMIC DNA]</scope>
    <source>
        <strain evidence="3 4">DSM 6210</strain>
    </source>
</reference>
<dbReference type="EMBL" id="NRRV01000029">
    <property type="protein sequence ID" value="MBK1631615.1"/>
    <property type="molecule type" value="Genomic_DNA"/>
</dbReference>
<dbReference type="InterPro" id="IPR013321">
    <property type="entry name" value="Arc_rbn_hlx_hlx"/>
</dbReference>
<dbReference type="InterPro" id="IPR053853">
    <property type="entry name" value="FitA-like_RHH"/>
</dbReference>
<dbReference type="Pfam" id="PF22513">
    <property type="entry name" value="FitA-like_RHH"/>
    <property type="match status" value="1"/>
</dbReference>
<accession>A0ABS1CIA0</accession>
<protein>
    <recommendedName>
        <fullName evidence="2">Antitoxin FitA-like ribbon-helix-helix domain-containing protein</fullName>
    </recommendedName>
</protein>
<gene>
    <name evidence="3" type="ORF">CKO31_12845</name>
</gene>
<dbReference type="RefSeq" id="WP_200238123.1">
    <property type="nucleotide sequence ID" value="NZ_NRRV01000029.1"/>
</dbReference>
<evidence type="ECO:0000313" key="3">
    <source>
        <dbReference type="EMBL" id="MBK1631615.1"/>
    </source>
</evidence>
<feature type="region of interest" description="Disordered" evidence="1">
    <location>
        <begin position="60"/>
        <end position="83"/>
    </location>
</feature>
<evidence type="ECO:0000259" key="2">
    <source>
        <dbReference type="Pfam" id="PF22513"/>
    </source>
</evidence>
<proteinExistence type="predicted"/>
<feature type="domain" description="Antitoxin FitA-like ribbon-helix-helix" evidence="2">
    <location>
        <begin position="2"/>
        <end position="40"/>
    </location>
</feature>
<evidence type="ECO:0000313" key="4">
    <source>
        <dbReference type="Proteomes" id="UP000748752"/>
    </source>
</evidence>
<dbReference type="Gene3D" id="1.10.1220.10">
    <property type="entry name" value="Met repressor-like"/>
    <property type="match status" value="1"/>
</dbReference>
<comment type="caution">
    <text evidence="3">The sequence shown here is derived from an EMBL/GenBank/DDBJ whole genome shotgun (WGS) entry which is preliminary data.</text>
</comment>
<dbReference type="SUPFAM" id="SSF47598">
    <property type="entry name" value="Ribbon-helix-helix"/>
    <property type="match status" value="1"/>
</dbReference>
<organism evidence="3 4">
    <name type="scientific">Thiohalocapsa halophila</name>
    <dbReference type="NCBI Taxonomy" id="69359"/>
    <lineage>
        <taxon>Bacteria</taxon>
        <taxon>Pseudomonadati</taxon>
        <taxon>Pseudomonadota</taxon>
        <taxon>Gammaproteobacteria</taxon>
        <taxon>Chromatiales</taxon>
        <taxon>Chromatiaceae</taxon>
        <taxon>Thiohalocapsa</taxon>
    </lineage>
</organism>
<dbReference type="InterPro" id="IPR010985">
    <property type="entry name" value="Ribbon_hlx_hlx"/>
</dbReference>
<evidence type="ECO:0000256" key="1">
    <source>
        <dbReference type="SAM" id="MobiDB-lite"/>
    </source>
</evidence>
<dbReference type="Proteomes" id="UP000748752">
    <property type="component" value="Unassembled WGS sequence"/>
</dbReference>